<comment type="similarity">
    <text evidence="6">Belongs to the glycosyl hydrolase 74 family.</text>
</comment>
<dbReference type="PANTHER" id="PTHR43739">
    <property type="entry name" value="XYLOGLUCANASE (EUROFUNG)"/>
    <property type="match status" value="1"/>
</dbReference>
<keyword evidence="1" id="KW-0732">Signal</keyword>
<evidence type="ECO:0000256" key="1">
    <source>
        <dbReference type="ARBA" id="ARBA00022729"/>
    </source>
</evidence>
<accession>A0ABR9U508</accession>
<dbReference type="Proteomes" id="UP000647836">
    <property type="component" value="Unassembled WGS sequence"/>
</dbReference>
<comment type="caution">
    <text evidence="7">The sequence shown here is derived from an EMBL/GenBank/DDBJ whole genome shotgun (WGS) entry which is preliminary data.</text>
</comment>
<sequence>MKIVMSDRRFWRLLAKTTCIAIITLAIVVKFTPLESSWSATSGYHWTNVSIGGGGYVTGIHLHPRERNLAYIRTDMGGFYRWNSKDYKWIPLTDIFGLQHSNYYGGEALALDPHNPDIVYIAAGKYTASWGGLGTIFKSSDRGKTWNKLKIDLPMGGNETKRWLGERLAVNPFNSNVILFGSRLNGLWKSSDGGTTWGKVASFPNKSKAKIGIAGIVFSKNISGLVYVNAYGDGIYKSTDAGVTWSKIPESPSHVNRMALAKDKVLYVTHTSGVSKYANSIWSDITPSNAKTTFNAIAVDPNNPNHLLIVYDQYVSTTNNRVIFQSTDGGATWQQKQPTLKPQVPWWPKWYFASATSAIEFDPKTPGRLWLTDWYGTWRTDNINAESSVWSNYAKGHEQIVSFALASPRTGSKLLSGVADTDGFNHSNGLDVYPSTQFGGKNSPRFQDTYGLAYSESNPSRMVRVGGNRWNNTYTGATSRDGGVTWKKFSSFPKNTIPLRVAMSATNPNLFVAIIHRGQPIRTTNGGFSWSKVSGLPKGPKGPWYWGQPLVADKLDGNTFYYYSGGKLYRSKNGGASFRIVNSSLPSESWSMLKTVPGVKGEVWLSLNSHGLYRSTNGGVNFAKIPKVKKAHLFALGKAQKGSKIPALYLYGKIAGMGEGVFRSLDKGKTWINIAFSHQPMGNEPNVMEASWQKFGLVFIGTNGRGIYRGSP</sequence>
<dbReference type="PANTHER" id="PTHR43739:SF2">
    <property type="entry name" value="OLIGOXYLOGLUCAN-REDUCING END-SPECIFIC XYLOGLUCANASE-RELATED"/>
    <property type="match status" value="1"/>
</dbReference>
<dbReference type="Gene3D" id="2.130.10.10">
    <property type="entry name" value="YVTN repeat-like/Quinoprotein amine dehydrogenase"/>
    <property type="match status" value="2"/>
</dbReference>
<evidence type="ECO:0000256" key="2">
    <source>
        <dbReference type="ARBA" id="ARBA00022801"/>
    </source>
</evidence>
<reference evidence="7 8" key="1">
    <citation type="submission" date="2020-10" db="EMBL/GenBank/DDBJ databases">
        <authorList>
            <person name="Castelo-Branco R."/>
            <person name="Eusebio N."/>
            <person name="Adriana R."/>
            <person name="Vieira A."/>
            <person name="Brugerolle De Fraissinette N."/>
            <person name="Rezende De Castro R."/>
            <person name="Schneider M.P."/>
            <person name="Vasconcelos V."/>
            <person name="Leao P.N."/>
        </authorList>
    </citation>
    <scope>NUCLEOTIDE SEQUENCE [LARGE SCALE GENOMIC DNA]</scope>
    <source>
        <strain evidence="7 8">LEGE 07299</strain>
    </source>
</reference>
<dbReference type="InterPro" id="IPR015943">
    <property type="entry name" value="WD40/YVTN_repeat-like_dom_sf"/>
</dbReference>
<evidence type="ECO:0000313" key="8">
    <source>
        <dbReference type="Proteomes" id="UP000647836"/>
    </source>
</evidence>
<dbReference type="InterPro" id="IPR052025">
    <property type="entry name" value="Xyloglucanase_GH74"/>
</dbReference>
<evidence type="ECO:0000256" key="6">
    <source>
        <dbReference type="ARBA" id="ARBA00037986"/>
    </source>
</evidence>
<dbReference type="SUPFAM" id="SSF110296">
    <property type="entry name" value="Oligoxyloglucan reducing end-specific cellobiohydrolase"/>
    <property type="match status" value="2"/>
</dbReference>
<organism evidence="7 8">
    <name type="scientific">Nostoc cf. edaphicum LEGE 07299</name>
    <dbReference type="NCBI Taxonomy" id="2777974"/>
    <lineage>
        <taxon>Bacteria</taxon>
        <taxon>Bacillati</taxon>
        <taxon>Cyanobacteriota</taxon>
        <taxon>Cyanophyceae</taxon>
        <taxon>Nostocales</taxon>
        <taxon>Nostocaceae</taxon>
        <taxon>Nostoc</taxon>
    </lineage>
</organism>
<evidence type="ECO:0000256" key="4">
    <source>
        <dbReference type="ARBA" id="ARBA00023295"/>
    </source>
</evidence>
<dbReference type="EMBL" id="JADEXF010000953">
    <property type="protein sequence ID" value="MBE9107703.1"/>
    <property type="molecule type" value="Genomic_DNA"/>
</dbReference>
<keyword evidence="8" id="KW-1185">Reference proteome</keyword>
<evidence type="ECO:0000256" key="3">
    <source>
        <dbReference type="ARBA" id="ARBA00023277"/>
    </source>
</evidence>
<proteinExistence type="inferred from homology"/>
<gene>
    <name evidence="7" type="ORF">IQ229_23060</name>
</gene>
<keyword evidence="3" id="KW-0119">Carbohydrate metabolism</keyword>
<keyword evidence="4" id="KW-0326">Glycosidase</keyword>
<keyword evidence="2" id="KW-0378">Hydrolase</keyword>
<protein>
    <submittedName>
        <fullName evidence="7">Uncharacterized protein</fullName>
    </submittedName>
</protein>
<evidence type="ECO:0000256" key="5">
    <source>
        <dbReference type="ARBA" id="ARBA00023326"/>
    </source>
</evidence>
<name>A0ABR9U508_9NOSO</name>
<keyword evidence="5" id="KW-0624">Polysaccharide degradation</keyword>
<evidence type="ECO:0000313" key="7">
    <source>
        <dbReference type="EMBL" id="MBE9107703.1"/>
    </source>
</evidence>
<dbReference type="RefSeq" id="WP_194047742.1">
    <property type="nucleotide sequence ID" value="NZ_JADEXF010000953.1"/>
</dbReference>
<dbReference type="CDD" id="cd15482">
    <property type="entry name" value="Sialidase_non-viral"/>
    <property type="match status" value="1"/>
</dbReference>